<feature type="transmembrane region" description="Helical" evidence="1">
    <location>
        <begin position="282"/>
        <end position="301"/>
    </location>
</feature>
<evidence type="ECO:0000256" key="1">
    <source>
        <dbReference type="SAM" id="Phobius"/>
    </source>
</evidence>
<keyword evidence="3" id="KW-1185">Reference proteome</keyword>
<evidence type="ECO:0000313" key="3">
    <source>
        <dbReference type="Proteomes" id="UP000199305"/>
    </source>
</evidence>
<feature type="transmembrane region" description="Helical" evidence="1">
    <location>
        <begin position="210"/>
        <end position="230"/>
    </location>
</feature>
<protein>
    <submittedName>
        <fullName evidence="2">Uncharacterized protein</fullName>
    </submittedName>
</protein>
<dbReference type="Proteomes" id="UP000199305">
    <property type="component" value="Unassembled WGS sequence"/>
</dbReference>
<dbReference type="AlphaFoldDB" id="A0A1G8UQ37"/>
<name>A0A1G8UQ37_9GAMM</name>
<sequence>MELLQRYVDNVKIYLPGDERDDIGNELYSGLLDQCDELSDTLGREATESEVAELLKRNGHPMEVAAGYRPRKALVSEALLPLYMQVLKWVFLAVIIGNGVAAVMGVLNQPQPQFLDAALAWLAGSINAGLQSFALVTLGFFLAGESLSFRDVFGKWEPRNLPRVAAAGQRISSFDSAVELVAMVLVAGWLNDLFPATGFGGMEVTVSSGLHALLPWLNGVIALSLLMALDKLFLPFWTRAKLVVESAIRLLWLFLLGRLYYLDEVLTVQWGGAGEYFWEMPQAYWQLAVIAAILGTGWGLLQNLWRYRQTVGATRHFQG</sequence>
<evidence type="ECO:0000313" key="2">
    <source>
        <dbReference type="EMBL" id="SDJ55617.1"/>
    </source>
</evidence>
<feature type="transmembrane region" description="Helical" evidence="1">
    <location>
        <begin position="242"/>
        <end position="262"/>
    </location>
</feature>
<accession>A0A1G8UQ37</accession>
<organism evidence="2 3">
    <name type="scientific">Microbulbifer yueqingensis</name>
    <dbReference type="NCBI Taxonomy" id="658219"/>
    <lineage>
        <taxon>Bacteria</taxon>
        <taxon>Pseudomonadati</taxon>
        <taxon>Pseudomonadota</taxon>
        <taxon>Gammaproteobacteria</taxon>
        <taxon>Cellvibrionales</taxon>
        <taxon>Microbulbiferaceae</taxon>
        <taxon>Microbulbifer</taxon>
    </lineage>
</organism>
<reference evidence="3" key="1">
    <citation type="submission" date="2016-10" db="EMBL/GenBank/DDBJ databases">
        <authorList>
            <person name="Varghese N."/>
            <person name="Submissions S."/>
        </authorList>
    </citation>
    <scope>NUCLEOTIDE SEQUENCE [LARGE SCALE GENOMIC DNA]</scope>
    <source>
        <strain evidence="3">CGMCC 1.10658</strain>
    </source>
</reference>
<keyword evidence="1" id="KW-0472">Membrane</keyword>
<dbReference type="STRING" id="658219.SAMN05216212_0214"/>
<dbReference type="OrthoDB" id="116789at2"/>
<dbReference type="EMBL" id="FNFH01000001">
    <property type="protein sequence ID" value="SDJ55617.1"/>
    <property type="molecule type" value="Genomic_DNA"/>
</dbReference>
<keyword evidence="1" id="KW-0812">Transmembrane</keyword>
<proteinExistence type="predicted"/>
<feature type="transmembrane region" description="Helical" evidence="1">
    <location>
        <begin position="86"/>
        <end position="107"/>
    </location>
</feature>
<feature type="transmembrane region" description="Helical" evidence="1">
    <location>
        <begin position="119"/>
        <end position="143"/>
    </location>
</feature>
<keyword evidence="1" id="KW-1133">Transmembrane helix</keyword>
<dbReference type="RefSeq" id="WP_091506661.1">
    <property type="nucleotide sequence ID" value="NZ_FNFH01000001.1"/>
</dbReference>
<gene>
    <name evidence="2" type="ORF">SAMN05216212_0214</name>
</gene>